<dbReference type="Proteomes" id="UP001367676">
    <property type="component" value="Unassembled WGS sequence"/>
</dbReference>
<protein>
    <submittedName>
        <fullName evidence="1">Uncharacterized protein</fullName>
    </submittedName>
</protein>
<dbReference type="AlphaFoldDB" id="A0AAN9XZP0"/>
<accession>A0AAN9XZP0</accession>
<keyword evidence="2" id="KW-1185">Reference proteome</keyword>
<gene>
    <name evidence="1" type="ORF">V9T40_011614</name>
</gene>
<reference evidence="1 2" key="1">
    <citation type="submission" date="2024-03" db="EMBL/GenBank/DDBJ databases">
        <title>Adaptation during the transition from Ophiocordyceps entomopathogen to insect associate is accompanied by gene loss and intensified selection.</title>
        <authorList>
            <person name="Ward C.M."/>
            <person name="Onetto C.A."/>
            <person name="Borneman A.R."/>
        </authorList>
    </citation>
    <scope>NUCLEOTIDE SEQUENCE [LARGE SCALE GENOMIC DNA]</scope>
    <source>
        <strain evidence="1">AWRI1</strain>
        <tissue evidence="1">Single Adult Female</tissue>
    </source>
</reference>
<organism evidence="1 2">
    <name type="scientific">Parthenolecanium corni</name>
    <dbReference type="NCBI Taxonomy" id="536013"/>
    <lineage>
        <taxon>Eukaryota</taxon>
        <taxon>Metazoa</taxon>
        <taxon>Ecdysozoa</taxon>
        <taxon>Arthropoda</taxon>
        <taxon>Hexapoda</taxon>
        <taxon>Insecta</taxon>
        <taxon>Pterygota</taxon>
        <taxon>Neoptera</taxon>
        <taxon>Paraneoptera</taxon>
        <taxon>Hemiptera</taxon>
        <taxon>Sternorrhyncha</taxon>
        <taxon>Coccoidea</taxon>
        <taxon>Coccidae</taxon>
        <taxon>Parthenolecanium</taxon>
    </lineage>
</organism>
<comment type="caution">
    <text evidence="1">The sequence shown here is derived from an EMBL/GenBank/DDBJ whole genome shotgun (WGS) entry which is preliminary data.</text>
</comment>
<proteinExistence type="predicted"/>
<dbReference type="EMBL" id="JBBCAQ010000037">
    <property type="protein sequence ID" value="KAK7574423.1"/>
    <property type="molecule type" value="Genomic_DNA"/>
</dbReference>
<evidence type="ECO:0000313" key="1">
    <source>
        <dbReference type="EMBL" id="KAK7574423.1"/>
    </source>
</evidence>
<name>A0AAN9XZP0_9HEMI</name>
<evidence type="ECO:0000313" key="2">
    <source>
        <dbReference type="Proteomes" id="UP001367676"/>
    </source>
</evidence>
<sequence length="157" mass="17743">MLKIQSDSLSFKQTSSLFLINSKNFVRYAQHSKDIIGDLVGALVISCSHIFDPDEKLLANWDQLSFKKLPNSLLDNCNCTTSNVTKLLQNIKAVNFDDSLVKAKKIIIEGDTCDCYVAEDEMSVGKIVFANAFYEDFGKDFDEDDDDDTNEFSNDDW</sequence>